<evidence type="ECO:0000256" key="5">
    <source>
        <dbReference type="PIRNR" id="PIRNR039099"/>
    </source>
</evidence>
<dbReference type="GO" id="GO:0019781">
    <property type="term" value="F:NEDD8 activating enzyme activity"/>
    <property type="evidence" value="ECO:0007669"/>
    <property type="project" value="UniProtKB-UniRule"/>
</dbReference>
<organism evidence="8 9">
    <name type="scientific">Multifurca ochricompacta</name>
    <dbReference type="NCBI Taxonomy" id="376703"/>
    <lineage>
        <taxon>Eukaryota</taxon>
        <taxon>Fungi</taxon>
        <taxon>Dikarya</taxon>
        <taxon>Basidiomycota</taxon>
        <taxon>Agaricomycotina</taxon>
        <taxon>Agaricomycetes</taxon>
        <taxon>Russulales</taxon>
        <taxon>Russulaceae</taxon>
        <taxon>Multifurca</taxon>
    </lineage>
</organism>
<dbReference type="Pfam" id="PF00899">
    <property type="entry name" value="ThiF"/>
    <property type="match status" value="1"/>
</dbReference>
<dbReference type="Gene3D" id="3.40.50.12550">
    <property type="entry name" value="Ubiquitin-activating enzyme E1, inactive adenylation domain, subdomain 2"/>
    <property type="match status" value="1"/>
</dbReference>
<evidence type="ECO:0000259" key="7">
    <source>
        <dbReference type="Pfam" id="PF00899"/>
    </source>
</evidence>
<feature type="compositionally biased region" description="Polar residues" evidence="6">
    <location>
        <begin position="1"/>
        <end position="23"/>
    </location>
</feature>
<dbReference type="PANTHER" id="PTHR10953">
    <property type="entry name" value="UBIQUITIN-ACTIVATING ENZYME E1"/>
    <property type="match status" value="1"/>
</dbReference>
<proteinExistence type="inferred from homology"/>
<sequence>MSFNESQSQDIEGATTAIQSQPDSKTRRYDRQLRLWAATGQSALESARVLVIGASATATSILKNLVLPGIGHFTLLDHATVSPADAGNNFFLQGTTSIGRNRAEEAVRLLSELNDNVDACADTRNIADVLASDPSYFLGFSLIITHNLSPVLLTRLADLLWENPSSTPLIPVRSAGFLADFFVQFHTHEIIESHSETSPSLRIDKPFPALLQAARALDFDTMDSTDHGHIPYVYLLVRTLDDWKATHNGLPPQTHADKQNFKSILAAQKRTPDQENFEEAIAQAYRAWTPTVVRPHLVELFNDVTLPSTPFGHLLAALRSFSERPPHVLPLSATLPDMKSDTESYVRLQNLYRAQAAEEREQFRALLPVPLENELVELFVKNAHGVQLLRGARYGALDTAPAKLIMYLDNLTRETATHLALSALDAWRSSPSRQNGGPTDSELREHVLTLIPGTELGKKEFSDAFGEIVRAPAADLPNVAAFLGGMVAQESIKMITKQYIPINGYCVVDLVDTWTGVLES</sequence>
<evidence type="ECO:0000256" key="2">
    <source>
        <dbReference type="ARBA" id="ARBA00006868"/>
    </source>
</evidence>
<dbReference type="InterPro" id="IPR035985">
    <property type="entry name" value="Ubiquitin-activating_enz"/>
</dbReference>
<dbReference type="SUPFAM" id="SSF69572">
    <property type="entry name" value="Activating enzymes of the ubiquitin-like proteins"/>
    <property type="match status" value="1"/>
</dbReference>
<feature type="domain" description="THIF-type NAD/FAD binding fold" evidence="7">
    <location>
        <begin position="29"/>
        <end position="128"/>
    </location>
</feature>
<comment type="similarity">
    <text evidence="2 5">Belongs to the ubiquitin-activating E1 family. ULA1 subfamily.</text>
</comment>
<dbReference type="InterPro" id="IPR000594">
    <property type="entry name" value="ThiF_NAD_FAD-bd"/>
</dbReference>
<evidence type="ECO:0000256" key="3">
    <source>
        <dbReference type="ARBA" id="ARBA00015407"/>
    </source>
</evidence>
<accession>A0AAD4LVA2</accession>
<name>A0AAD4LVA2_9AGAM</name>
<gene>
    <name evidence="8" type="ORF">B0F90DRAFT_1782332</name>
</gene>
<comment type="function">
    <text evidence="5">Regulatory subunit of the dimeric UBA3-ULA1 E1 enzyme.</text>
</comment>
<dbReference type="GO" id="GO:0045116">
    <property type="term" value="P:protein neddylation"/>
    <property type="evidence" value="ECO:0007669"/>
    <property type="project" value="UniProtKB-UniRule"/>
</dbReference>
<comment type="caution">
    <text evidence="8">The sequence shown here is derived from an EMBL/GenBank/DDBJ whole genome shotgun (WGS) entry which is preliminary data.</text>
</comment>
<dbReference type="FunFam" id="3.40.50.720:FF:000475">
    <property type="entry name" value="NEDD8-activating enzyme E1 regulatory subunit"/>
    <property type="match status" value="1"/>
</dbReference>
<dbReference type="EMBL" id="WTXG01000195">
    <property type="protein sequence ID" value="KAI0290850.1"/>
    <property type="molecule type" value="Genomic_DNA"/>
</dbReference>
<dbReference type="Gene3D" id="3.40.50.720">
    <property type="entry name" value="NAD(P)-binding Rossmann-like Domain"/>
    <property type="match status" value="1"/>
</dbReference>
<feature type="region of interest" description="Disordered" evidence="6">
    <location>
        <begin position="1"/>
        <end position="26"/>
    </location>
</feature>
<reference evidence="8" key="1">
    <citation type="journal article" date="2022" name="New Phytol.">
        <title>Evolutionary transition to the ectomycorrhizal habit in the genomes of a hyperdiverse lineage of mushroom-forming fungi.</title>
        <authorList>
            <person name="Looney B."/>
            <person name="Miyauchi S."/>
            <person name="Morin E."/>
            <person name="Drula E."/>
            <person name="Courty P.E."/>
            <person name="Kohler A."/>
            <person name="Kuo A."/>
            <person name="LaButti K."/>
            <person name="Pangilinan J."/>
            <person name="Lipzen A."/>
            <person name="Riley R."/>
            <person name="Andreopoulos W."/>
            <person name="He G."/>
            <person name="Johnson J."/>
            <person name="Nolan M."/>
            <person name="Tritt A."/>
            <person name="Barry K.W."/>
            <person name="Grigoriev I.V."/>
            <person name="Nagy L.G."/>
            <person name="Hibbett D."/>
            <person name="Henrissat B."/>
            <person name="Matheny P.B."/>
            <person name="Labbe J."/>
            <person name="Martin F.M."/>
        </authorList>
    </citation>
    <scope>NUCLEOTIDE SEQUENCE</scope>
    <source>
        <strain evidence="8">BPL690</strain>
    </source>
</reference>
<evidence type="ECO:0000256" key="6">
    <source>
        <dbReference type="SAM" id="MobiDB-lite"/>
    </source>
</evidence>
<evidence type="ECO:0000256" key="1">
    <source>
        <dbReference type="ARBA" id="ARBA00005032"/>
    </source>
</evidence>
<keyword evidence="9" id="KW-1185">Reference proteome</keyword>
<evidence type="ECO:0000256" key="4">
    <source>
        <dbReference type="ARBA" id="ARBA00022786"/>
    </source>
</evidence>
<protein>
    <recommendedName>
        <fullName evidence="3 5">NEDD8-activating enzyme E1 regulatory subunit</fullName>
    </recommendedName>
</protein>
<dbReference type="InterPro" id="IPR030667">
    <property type="entry name" value="APP-BP1"/>
</dbReference>
<keyword evidence="4 5" id="KW-0833">Ubl conjugation pathway</keyword>
<dbReference type="InterPro" id="IPR045886">
    <property type="entry name" value="ThiF/MoeB/HesA"/>
</dbReference>
<dbReference type="PANTHER" id="PTHR10953:SF29">
    <property type="entry name" value="NEDD8-ACTIVATING ENZYME E1 REGULATORY SUBUNIT"/>
    <property type="match status" value="1"/>
</dbReference>
<comment type="pathway">
    <text evidence="1 5">Protein modification; protein neddylation.</text>
</comment>
<dbReference type="GO" id="GO:0005737">
    <property type="term" value="C:cytoplasm"/>
    <property type="evidence" value="ECO:0007669"/>
    <property type="project" value="TreeGrafter"/>
</dbReference>
<evidence type="ECO:0000313" key="9">
    <source>
        <dbReference type="Proteomes" id="UP001203297"/>
    </source>
</evidence>
<dbReference type="PIRSF" id="PIRSF039099">
    <property type="entry name" value="APP-BP1"/>
    <property type="match status" value="1"/>
</dbReference>
<evidence type="ECO:0000313" key="8">
    <source>
        <dbReference type="EMBL" id="KAI0290850.1"/>
    </source>
</evidence>
<dbReference type="Proteomes" id="UP001203297">
    <property type="component" value="Unassembled WGS sequence"/>
</dbReference>
<dbReference type="AlphaFoldDB" id="A0AAD4LVA2"/>